<proteinExistence type="predicted"/>
<name>A0A0A9H6U6_ARUDO</name>
<organism evidence="1">
    <name type="scientific">Arundo donax</name>
    <name type="common">Giant reed</name>
    <name type="synonym">Donax arundinaceus</name>
    <dbReference type="NCBI Taxonomy" id="35708"/>
    <lineage>
        <taxon>Eukaryota</taxon>
        <taxon>Viridiplantae</taxon>
        <taxon>Streptophyta</taxon>
        <taxon>Embryophyta</taxon>
        <taxon>Tracheophyta</taxon>
        <taxon>Spermatophyta</taxon>
        <taxon>Magnoliopsida</taxon>
        <taxon>Liliopsida</taxon>
        <taxon>Poales</taxon>
        <taxon>Poaceae</taxon>
        <taxon>PACMAD clade</taxon>
        <taxon>Arundinoideae</taxon>
        <taxon>Arundineae</taxon>
        <taxon>Arundo</taxon>
    </lineage>
</organism>
<dbReference type="AlphaFoldDB" id="A0A0A9H6U6"/>
<accession>A0A0A9H6U6</accession>
<sequence>MDHEIGKSATETKHSSCALICHLLQKISSYYLLMICDKICSCH</sequence>
<protein>
    <submittedName>
        <fullName evidence="1">Uncharacterized protein</fullName>
    </submittedName>
</protein>
<reference evidence="1" key="2">
    <citation type="journal article" date="2015" name="Data Brief">
        <title>Shoot transcriptome of the giant reed, Arundo donax.</title>
        <authorList>
            <person name="Barrero R.A."/>
            <person name="Guerrero F.D."/>
            <person name="Moolhuijzen P."/>
            <person name="Goolsby J.A."/>
            <person name="Tidwell J."/>
            <person name="Bellgard S.E."/>
            <person name="Bellgard M.I."/>
        </authorList>
    </citation>
    <scope>NUCLEOTIDE SEQUENCE</scope>
    <source>
        <tissue evidence="1">Shoot tissue taken approximately 20 cm above the soil surface</tissue>
    </source>
</reference>
<evidence type="ECO:0000313" key="1">
    <source>
        <dbReference type="EMBL" id="JAE32477.1"/>
    </source>
</evidence>
<dbReference type="EMBL" id="GBRH01165419">
    <property type="protein sequence ID" value="JAE32477.1"/>
    <property type="molecule type" value="Transcribed_RNA"/>
</dbReference>
<reference evidence="1" key="1">
    <citation type="submission" date="2014-09" db="EMBL/GenBank/DDBJ databases">
        <authorList>
            <person name="Magalhaes I.L.F."/>
            <person name="Oliveira U."/>
            <person name="Santos F.R."/>
            <person name="Vidigal T.H.D.A."/>
            <person name="Brescovit A.D."/>
            <person name="Santos A.J."/>
        </authorList>
    </citation>
    <scope>NUCLEOTIDE SEQUENCE</scope>
    <source>
        <tissue evidence="1">Shoot tissue taken approximately 20 cm above the soil surface</tissue>
    </source>
</reference>